<dbReference type="PANTHER" id="PTHR10039">
    <property type="entry name" value="AMELOGENIN"/>
    <property type="match status" value="1"/>
</dbReference>
<dbReference type="Gene3D" id="3.40.50.300">
    <property type="entry name" value="P-loop containing nucleotide triphosphate hydrolases"/>
    <property type="match status" value="1"/>
</dbReference>
<evidence type="ECO:0000259" key="2">
    <source>
        <dbReference type="Pfam" id="PF24883"/>
    </source>
</evidence>
<keyword evidence="4" id="KW-1185">Reference proteome</keyword>
<evidence type="ECO:0000313" key="4">
    <source>
        <dbReference type="Proteomes" id="UP001465976"/>
    </source>
</evidence>
<dbReference type="Proteomes" id="UP001465976">
    <property type="component" value="Unassembled WGS sequence"/>
</dbReference>
<gene>
    <name evidence="3" type="ORF">V5O48_013169</name>
</gene>
<comment type="caution">
    <text evidence="3">The sequence shown here is derived from an EMBL/GenBank/DDBJ whole genome shotgun (WGS) entry which is preliminary data.</text>
</comment>
<dbReference type="SUPFAM" id="SSF52540">
    <property type="entry name" value="P-loop containing nucleoside triphosphate hydrolases"/>
    <property type="match status" value="1"/>
</dbReference>
<evidence type="ECO:0000313" key="3">
    <source>
        <dbReference type="EMBL" id="KAL0568807.1"/>
    </source>
</evidence>
<dbReference type="PANTHER" id="PTHR10039:SF14">
    <property type="entry name" value="NACHT DOMAIN-CONTAINING PROTEIN"/>
    <property type="match status" value="1"/>
</dbReference>
<organism evidence="3 4">
    <name type="scientific">Marasmius crinis-equi</name>
    <dbReference type="NCBI Taxonomy" id="585013"/>
    <lineage>
        <taxon>Eukaryota</taxon>
        <taxon>Fungi</taxon>
        <taxon>Dikarya</taxon>
        <taxon>Basidiomycota</taxon>
        <taxon>Agaricomycotina</taxon>
        <taxon>Agaricomycetes</taxon>
        <taxon>Agaricomycetidae</taxon>
        <taxon>Agaricales</taxon>
        <taxon>Marasmiineae</taxon>
        <taxon>Marasmiaceae</taxon>
        <taxon>Marasmius</taxon>
    </lineage>
</organism>
<dbReference type="Pfam" id="PF24883">
    <property type="entry name" value="NPHP3_N"/>
    <property type="match status" value="1"/>
</dbReference>
<dbReference type="EMBL" id="JBAHYK010001255">
    <property type="protein sequence ID" value="KAL0568807.1"/>
    <property type="molecule type" value="Genomic_DNA"/>
</dbReference>
<protein>
    <recommendedName>
        <fullName evidence="2">Nephrocystin 3-like N-terminal domain-containing protein</fullName>
    </recommendedName>
</protein>
<dbReference type="InterPro" id="IPR027417">
    <property type="entry name" value="P-loop_NTPase"/>
</dbReference>
<proteinExistence type="predicted"/>
<reference evidence="3 4" key="1">
    <citation type="submission" date="2024-02" db="EMBL/GenBank/DDBJ databases">
        <title>A draft genome for the cacao thread blight pathogen Marasmius crinis-equi.</title>
        <authorList>
            <person name="Cohen S.P."/>
            <person name="Baruah I.K."/>
            <person name="Amoako-Attah I."/>
            <person name="Bukari Y."/>
            <person name="Meinhardt L.W."/>
            <person name="Bailey B.A."/>
        </authorList>
    </citation>
    <scope>NUCLEOTIDE SEQUENCE [LARGE SCALE GENOMIC DNA]</scope>
    <source>
        <strain evidence="3 4">GH-76</strain>
    </source>
</reference>
<feature type="domain" description="Nephrocystin 3-like N-terminal" evidence="2">
    <location>
        <begin position="133"/>
        <end position="281"/>
    </location>
</feature>
<dbReference type="InterPro" id="IPR056884">
    <property type="entry name" value="NPHP3-like_N"/>
</dbReference>
<accession>A0ABR3F185</accession>
<evidence type="ECO:0000256" key="1">
    <source>
        <dbReference type="ARBA" id="ARBA00022737"/>
    </source>
</evidence>
<name>A0ABR3F185_9AGAR</name>
<keyword evidence="1" id="KW-0677">Repeat</keyword>
<sequence length="865" mass="98594">MSFSNSQGATFNNGQFNNIAGDGMLFLSNSHGTTSYDGQLNNIAGNQCYNNNNSAGTQYNNNSTGNQYNNSTLTFASPAQTALQILWQAIADVEANHNSEGRYPQPRCHPETRTEVRRRFVDHVRLRERSWFVYWLYGPAGAGKSAVAQSISEECHISGDLVSSFFCSRNHPKRNNPAYLFLTIAYGLACTIPELQEPIGHAIHRNPAVLRSSIEEQFLELVAKPCRWLTRRGWGNRPRLVIIDGLDECEGGHTQTRILGIIASSVRESEGLPLQFLICSRPEPDIREFFDTKVFHPLIWYYLLDNDESSYHDIFLFLQDGLAKIRADVKYHSIRFPAVWPDPEDVHAIVRKACGQFVYVATLLRWIAEGFFSPCRMLEIVLGLVPNIDGDSPFKDLDVLYLHILSAYPEQQQKTVMKILALILHANEFLECKLSLADIEKLLSLPEGEATLALRGLHSVLEITDTTVTVRHASFTDFLTHSSRSRAFFLDPAYYGPFCASRVIRHLNRLLGDQRFLDWRLEDDSALPRVDCSVWFYWHKSCTATEHPTEELLSELRTFDLDRPLHLIDNTLQTLGEAWATWWEFVLRAENIIHWLESLPVENQDLVCRFRSVSAGFHLSVPGEDTALVLDAAFGLLAAGWIEQDGRYSVSPKCLRDHSQDRLKEYDFEARVRVLHVNECSNCKQFAAHDLPTSEVSLTPIECSPGVIFVRPLHIVFHFVTVIGHKNPELSAAAIEILLDPDSIETEQDISLLRQFARQPPPALLLLFEPAVPSILNYIGSFHLEYVLLEFVEWLKSLLPDPGYHAKVVPLMQQVRDWTICIKLHYRYDYQLECYLNICKILDEAGFGGVDVRRRHSIRQINRRL</sequence>